<dbReference type="GO" id="GO:0020037">
    <property type="term" value="F:heme binding"/>
    <property type="evidence" value="ECO:0007669"/>
    <property type="project" value="InterPro"/>
</dbReference>
<dbReference type="SUPFAM" id="SSF48264">
    <property type="entry name" value="Cytochrome P450"/>
    <property type="match status" value="1"/>
</dbReference>
<evidence type="ECO:0000256" key="5">
    <source>
        <dbReference type="ARBA" id="ARBA00023004"/>
    </source>
</evidence>
<keyword evidence="9" id="KW-1185">Reference proteome</keyword>
<keyword evidence="3 7" id="KW-0479">Metal-binding</keyword>
<keyword evidence="6 7" id="KW-0503">Monooxygenase</keyword>
<dbReference type="InterPro" id="IPR002397">
    <property type="entry name" value="Cyt_P450_B"/>
</dbReference>
<reference evidence="8 9" key="1">
    <citation type="submission" date="2018-11" db="EMBL/GenBank/DDBJ databases">
        <title>Whole genome sequence of Streptomyces paromomycinus NBRC 15454(T).</title>
        <authorList>
            <person name="Komaki H."/>
            <person name="Tamura T."/>
        </authorList>
    </citation>
    <scope>NUCLEOTIDE SEQUENCE [LARGE SCALE GENOMIC DNA]</scope>
    <source>
        <strain evidence="8 9">NBRC 15454</strain>
    </source>
</reference>
<dbReference type="CDD" id="cd11029">
    <property type="entry name" value="CYP107-like"/>
    <property type="match status" value="1"/>
</dbReference>
<dbReference type="PRINTS" id="PR00385">
    <property type="entry name" value="P450"/>
</dbReference>
<evidence type="ECO:0000313" key="8">
    <source>
        <dbReference type="EMBL" id="GCD47442.1"/>
    </source>
</evidence>
<dbReference type="EMBL" id="BHZD01000001">
    <property type="protein sequence ID" value="GCD47442.1"/>
    <property type="molecule type" value="Genomic_DNA"/>
</dbReference>
<dbReference type="GO" id="GO:0016705">
    <property type="term" value="F:oxidoreductase activity, acting on paired donors, with incorporation or reduction of molecular oxygen"/>
    <property type="evidence" value="ECO:0007669"/>
    <property type="project" value="InterPro"/>
</dbReference>
<proteinExistence type="inferred from homology"/>
<comment type="similarity">
    <text evidence="1 7">Belongs to the cytochrome P450 family.</text>
</comment>
<evidence type="ECO:0000256" key="2">
    <source>
        <dbReference type="ARBA" id="ARBA00022617"/>
    </source>
</evidence>
<accession>A0A401WDQ8</accession>
<dbReference type="InterPro" id="IPR017972">
    <property type="entry name" value="Cyt_P450_CS"/>
</dbReference>
<dbReference type="AlphaFoldDB" id="A0A401WDQ8"/>
<keyword evidence="4 7" id="KW-0560">Oxidoreductase</keyword>
<dbReference type="GO" id="GO:0005506">
    <property type="term" value="F:iron ion binding"/>
    <property type="evidence" value="ECO:0007669"/>
    <property type="project" value="InterPro"/>
</dbReference>
<evidence type="ECO:0000256" key="1">
    <source>
        <dbReference type="ARBA" id="ARBA00010617"/>
    </source>
</evidence>
<dbReference type="Pfam" id="PF00067">
    <property type="entry name" value="p450"/>
    <property type="match status" value="1"/>
</dbReference>
<organism evidence="8 9">
    <name type="scientific">Streptomyces paromomycinus</name>
    <name type="common">Streptomyces rimosus subsp. paromomycinus</name>
    <dbReference type="NCBI Taxonomy" id="92743"/>
    <lineage>
        <taxon>Bacteria</taxon>
        <taxon>Bacillati</taxon>
        <taxon>Actinomycetota</taxon>
        <taxon>Actinomycetes</taxon>
        <taxon>Kitasatosporales</taxon>
        <taxon>Streptomycetaceae</taxon>
        <taxon>Streptomyces</taxon>
    </lineage>
</organism>
<evidence type="ECO:0000313" key="9">
    <source>
        <dbReference type="Proteomes" id="UP000286746"/>
    </source>
</evidence>
<dbReference type="PANTHER" id="PTHR46696">
    <property type="entry name" value="P450, PUTATIVE (EUROFUNG)-RELATED"/>
    <property type="match status" value="1"/>
</dbReference>
<evidence type="ECO:0000256" key="7">
    <source>
        <dbReference type="RuleBase" id="RU000461"/>
    </source>
</evidence>
<sequence>MDFDGVAPGDDLSGTYGIPVRLDPAEHDPRSGTASLCAAGPVVPVLLPGGVSAWLVTHHQAGRAVLADSRFVKDIGAWRAWRSGEVPRSWPLAPLLTVANMTTATAGDHTRLRAPLARAFTVRRVEQLRPRVEELAAELLDGLADGRPGEPVELRAHYAHPLPIRVICELFGVPGDRRDRIRSLCGALFDARSDPSGAPAVHRELRTALAGLLDEKRARPGDDLTSALVAPGPHPLSGAELVDTLLLMIVAGHETTVNLLVNAVHALLTHPGQLALACSGQVPWSAVAEETLRWDPPVAHFPFRYALCDVDVAGRTVRAGDPVMLSYTAFGRDPRQHGPGAGRFDITRAPTPHLTFGHGIHHCLGAPLARLEAAVALPALFARFPDLRLHDPGQPPARRSSLVFNGFGELPVLLAPRGGRLGPAWPRQQQDDA</sequence>
<gene>
    <name evidence="8" type="ORF">GKJPGBOP_07208</name>
</gene>
<evidence type="ECO:0000256" key="6">
    <source>
        <dbReference type="ARBA" id="ARBA00023033"/>
    </source>
</evidence>
<dbReference type="RefSeq" id="WP_125057557.1">
    <property type="nucleotide sequence ID" value="NZ_BHZD01000001.1"/>
</dbReference>
<dbReference type="GO" id="GO:0004497">
    <property type="term" value="F:monooxygenase activity"/>
    <property type="evidence" value="ECO:0007669"/>
    <property type="project" value="UniProtKB-KW"/>
</dbReference>
<dbReference type="PRINTS" id="PR00359">
    <property type="entry name" value="BP450"/>
</dbReference>
<keyword evidence="2 7" id="KW-0349">Heme</keyword>
<dbReference type="PANTHER" id="PTHR46696:SF1">
    <property type="entry name" value="CYTOCHROME P450 YJIB-RELATED"/>
    <property type="match status" value="1"/>
</dbReference>
<dbReference type="PROSITE" id="PS00086">
    <property type="entry name" value="CYTOCHROME_P450"/>
    <property type="match status" value="1"/>
</dbReference>
<evidence type="ECO:0000256" key="3">
    <source>
        <dbReference type="ARBA" id="ARBA00022723"/>
    </source>
</evidence>
<comment type="caution">
    <text evidence="8">The sequence shown here is derived from an EMBL/GenBank/DDBJ whole genome shotgun (WGS) entry which is preliminary data.</text>
</comment>
<dbReference type="FunFam" id="1.10.630.10:FF:000018">
    <property type="entry name" value="Cytochrome P450 monooxygenase"/>
    <property type="match status" value="1"/>
</dbReference>
<dbReference type="InterPro" id="IPR036396">
    <property type="entry name" value="Cyt_P450_sf"/>
</dbReference>
<keyword evidence="5 7" id="KW-0408">Iron</keyword>
<dbReference type="Gene3D" id="1.10.630.10">
    <property type="entry name" value="Cytochrome P450"/>
    <property type="match status" value="1"/>
</dbReference>
<protein>
    <submittedName>
        <fullName evidence="8">Cytochrome P450</fullName>
    </submittedName>
</protein>
<dbReference type="InterPro" id="IPR001128">
    <property type="entry name" value="Cyt_P450"/>
</dbReference>
<dbReference type="Proteomes" id="UP000286746">
    <property type="component" value="Unassembled WGS sequence"/>
</dbReference>
<name>A0A401WDQ8_STREY</name>
<evidence type="ECO:0000256" key="4">
    <source>
        <dbReference type="ARBA" id="ARBA00023002"/>
    </source>
</evidence>